<dbReference type="Gene3D" id="2.30.29.30">
    <property type="entry name" value="Pleckstrin-homology domain (PH domain)/Phosphotyrosine-binding domain (PTB)"/>
    <property type="match status" value="1"/>
</dbReference>
<dbReference type="InterPro" id="IPR041681">
    <property type="entry name" value="PH_9"/>
</dbReference>
<dbReference type="GO" id="GO:0032587">
    <property type="term" value="C:ruffle membrane"/>
    <property type="evidence" value="ECO:0007669"/>
    <property type="project" value="UniProtKB-SubCell"/>
</dbReference>
<comment type="subcellular location">
    <subcellularLocation>
        <location evidence="1">Cell projection</location>
        <location evidence="1">Ruffle membrane</location>
    </subcellularLocation>
</comment>
<evidence type="ECO:0000313" key="8">
    <source>
        <dbReference type="Proteomes" id="UP001221898"/>
    </source>
</evidence>
<feature type="compositionally biased region" description="Low complexity" evidence="4">
    <location>
        <begin position="322"/>
        <end position="337"/>
    </location>
</feature>
<dbReference type="InterPro" id="IPR000904">
    <property type="entry name" value="Sec7_dom"/>
</dbReference>
<dbReference type="FunFam" id="2.30.29.30:FF:000054">
    <property type="entry name" value="PH and SEC7 domain-containing protein 3"/>
    <property type="match status" value="1"/>
</dbReference>
<feature type="compositionally biased region" description="Basic and acidic residues" evidence="4">
    <location>
        <begin position="440"/>
        <end position="453"/>
    </location>
</feature>
<dbReference type="PANTHER" id="PTHR10663">
    <property type="entry name" value="GUANYL-NUCLEOTIDE EXCHANGE FACTOR"/>
    <property type="match status" value="1"/>
</dbReference>
<dbReference type="CDD" id="cd13295">
    <property type="entry name" value="PH_EFA6"/>
    <property type="match status" value="1"/>
</dbReference>
<reference evidence="7" key="1">
    <citation type="journal article" date="2023" name="Science">
        <title>Genome structures resolve the early diversification of teleost fishes.</title>
        <authorList>
            <person name="Parey E."/>
            <person name="Louis A."/>
            <person name="Montfort J."/>
            <person name="Bouchez O."/>
            <person name="Roques C."/>
            <person name="Iampietro C."/>
            <person name="Lluch J."/>
            <person name="Castinel A."/>
            <person name="Donnadieu C."/>
            <person name="Desvignes T."/>
            <person name="Floi Bucao C."/>
            <person name="Jouanno E."/>
            <person name="Wen M."/>
            <person name="Mejri S."/>
            <person name="Dirks R."/>
            <person name="Jansen H."/>
            <person name="Henkel C."/>
            <person name="Chen W.J."/>
            <person name="Zahm M."/>
            <person name="Cabau C."/>
            <person name="Klopp C."/>
            <person name="Thompson A.W."/>
            <person name="Robinson-Rechavi M."/>
            <person name="Braasch I."/>
            <person name="Lecointre G."/>
            <person name="Bobe J."/>
            <person name="Postlethwait J.H."/>
            <person name="Berthelot C."/>
            <person name="Roest Crollius H."/>
            <person name="Guiguen Y."/>
        </authorList>
    </citation>
    <scope>NUCLEOTIDE SEQUENCE</scope>
    <source>
        <strain evidence="7">NC1722</strain>
    </source>
</reference>
<dbReference type="GO" id="GO:0005085">
    <property type="term" value="F:guanyl-nucleotide exchange factor activity"/>
    <property type="evidence" value="ECO:0007669"/>
    <property type="project" value="InterPro"/>
</dbReference>
<dbReference type="PROSITE" id="PS50190">
    <property type="entry name" value="SEC7"/>
    <property type="match status" value="1"/>
</dbReference>
<dbReference type="Pfam" id="PF15410">
    <property type="entry name" value="PH_9"/>
    <property type="match status" value="1"/>
</dbReference>
<name>A0AAD7T489_9TELE</name>
<feature type="compositionally biased region" description="Basic and acidic residues" evidence="4">
    <location>
        <begin position="339"/>
        <end position="351"/>
    </location>
</feature>
<keyword evidence="3" id="KW-0472">Membrane</keyword>
<dbReference type="InterPro" id="IPR001849">
    <property type="entry name" value="PH_domain"/>
</dbReference>
<dbReference type="CDD" id="cd00171">
    <property type="entry name" value="Sec7"/>
    <property type="match status" value="1"/>
</dbReference>
<feature type="domain" description="SEC7" evidence="6">
    <location>
        <begin position="458"/>
        <end position="603"/>
    </location>
</feature>
<dbReference type="SMART" id="SM00222">
    <property type="entry name" value="Sec7"/>
    <property type="match status" value="1"/>
</dbReference>
<evidence type="ECO:0008006" key="9">
    <source>
        <dbReference type="Google" id="ProtNLM"/>
    </source>
</evidence>
<dbReference type="InterPro" id="IPR035999">
    <property type="entry name" value="Sec7_dom_sf"/>
</dbReference>
<dbReference type="GO" id="GO:0032012">
    <property type="term" value="P:regulation of ARF protein signal transduction"/>
    <property type="evidence" value="ECO:0007669"/>
    <property type="project" value="InterPro"/>
</dbReference>
<sequence>MMEEDPGRVLEPDQRDTIAHVPEAPWDYLEHQALEKKLEEGEEEDEDGAHWEVTGNGAPVDAGLLTLPSMPLSLCSSESGPLAVPVGDMPDCRGGASLDTDPPLSRYHLHPLCPVGEGSTGSLTELDIPKETGVPASSSSCLDPRNAPQQGCGEEEPVTASKEEECSASGPREDAKEVDPEVPPTEPLAGESHEATEGPGQETPTPSGGEIKEGCSLAIRTVAPPTQEGAEEGEEAASLAGHEEVAKKGEEEEKREEEEREEHNYLVHNNVHRQSIREQEALVENVEEMDRETDLTELCEQTGQTVQLNQTEQSEHKEQPRQMEQPEPMEQSEQRGQSRQREQSGHREQPRQMEQPEQMEQSEQRDPLEQLEQSGEGEQPEQPDQVEQTNQAEQTGEPGHLGRADEPASSQMEGPEDSGQAKQSSPPMPTVTLSQQTAQMEHRETNGGCADRKGASRLAERLYQLQDVRRTDVVKHLDKDNEFSRTVGEEYLKFFEFTGQNLDQGLRSFLKVVVLIGETQERERVLAHFSHRFHQCNPDSFSTPGAVLTLTCAVMLLNTDLHGQNVGKAMSMSSFVSNLDGMNEGENFGKDLLKGLYNTIKNKPLEWAVDEEELKSSMVLPGDEGADALLRSKSNPFQDVPHDKKASVYKQGFLTRKAHADIDGKRTPWGKRSWKTFYAVLKGMVLYLQKDEYKVEWQSSSEVVSVHHALAERAEDYTKRPHVFRLQTADWRVFLFQASTVEQMSSWIYRINLVSALYSSPPFPAAVGSQKRFSRPILPAVQSALTLEKQLQSHSRMLDSFSDDLALLQQPPPEGRRAKARELDERRQREEYLLHEKSRYEVYKQMLEVWKDLGGGVGGVVGAAELERFDGELCMDLGQEEEAAGLKKSHSSPSLNLELASPPIVKVKRNVSERRTYRKIIIPRRNREL</sequence>
<feature type="compositionally biased region" description="Polar residues" evidence="4">
    <location>
        <begin position="420"/>
        <end position="439"/>
    </location>
</feature>
<evidence type="ECO:0000256" key="2">
    <source>
        <dbReference type="ARBA" id="ARBA00022475"/>
    </source>
</evidence>
<proteinExistence type="predicted"/>
<keyword evidence="2" id="KW-1003">Cell membrane</keyword>
<dbReference type="AlphaFoldDB" id="A0AAD7T489"/>
<dbReference type="GO" id="GO:0005543">
    <property type="term" value="F:phospholipid binding"/>
    <property type="evidence" value="ECO:0007669"/>
    <property type="project" value="InterPro"/>
</dbReference>
<feature type="compositionally biased region" description="Acidic residues" evidence="4">
    <location>
        <begin position="285"/>
        <end position="297"/>
    </location>
</feature>
<organism evidence="7 8">
    <name type="scientific">Aldrovandia affinis</name>
    <dbReference type="NCBI Taxonomy" id="143900"/>
    <lineage>
        <taxon>Eukaryota</taxon>
        <taxon>Metazoa</taxon>
        <taxon>Chordata</taxon>
        <taxon>Craniata</taxon>
        <taxon>Vertebrata</taxon>
        <taxon>Euteleostomi</taxon>
        <taxon>Actinopterygii</taxon>
        <taxon>Neopterygii</taxon>
        <taxon>Teleostei</taxon>
        <taxon>Notacanthiformes</taxon>
        <taxon>Halosauridae</taxon>
        <taxon>Aldrovandia</taxon>
    </lineage>
</organism>
<evidence type="ECO:0000259" key="6">
    <source>
        <dbReference type="PROSITE" id="PS50190"/>
    </source>
</evidence>
<protein>
    <recommendedName>
        <fullName evidence="9">PH and SEC7 domain-containing protein 4-like</fullName>
    </recommendedName>
</protein>
<feature type="compositionally biased region" description="Low complexity" evidence="4">
    <location>
        <begin position="370"/>
        <end position="388"/>
    </location>
</feature>
<dbReference type="Gene3D" id="1.10.1000.11">
    <property type="entry name" value="Arf Nucleotide-binding Site Opener,domain 2"/>
    <property type="match status" value="1"/>
</dbReference>
<dbReference type="PANTHER" id="PTHR10663:SF338">
    <property type="entry name" value="PH AND SEC7 DOMAIN-CONTAINING PROTEIN 4"/>
    <property type="match status" value="1"/>
</dbReference>
<dbReference type="InterPro" id="IPR011993">
    <property type="entry name" value="PH-like_dom_sf"/>
</dbReference>
<feature type="compositionally biased region" description="Basic and acidic residues" evidence="4">
    <location>
        <begin position="28"/>
        <end position="39"/>
    </location>
</feature>
<dbReference type="Pfam" id="PF01369">
    <property type="entry name" value="Sec7"/>
    <property type="match status" value="1"/>
</dbReference>
<feature type="compositionally biased region" description="Basic and acidic residues" evidence="4">
    <location>
        <begin position="241"/>
        <end position="252"/>
    </location>
</feature>
<dbReference type="PRINTS" id="PR00683">
    <property type="entry name" value="SPECTRINPH"/>
</dbReference>
<dbReference type="PROSITE" id="PS50003">
    <property type="entry name" value="PH_DOMAIN"/>
    <property type="match status" value="1"/>
</dbReference>
<feature type="domain" description="PH" evidence="5">
    <location>
        <begin position="647"/>
        <end position="756"/>
    </location>
</feature>
<feature type="region of interest" description="Disordered" evidence="4">
    <location>
        <begin position="1"/>
        <end position="53"/>
    </location>
</feature>
<accession>A0AAD7T489</accession>
<keyword evidence="8" id="KW-1185">Reference proteome</keyword>
<feature type="compositionally biased region" description="Basic and acidic residues" evidence="4">
    <location>
        <begin position="161"/>
        <end position="179"/>
    </location>
</feature>
<feature type="compositionally biased region" description="Basic and acidic residues" evidence="4">
    <location>
        <begin position="1"/>
        <end position="18"/>
    </location>
</feature>
<dbReference type="InterPro" id="IPR001605">
    <property type="entry name" value="PH_dom-spectrin-type"/>
</dbReference>
<dbReference type="Proteomes" id="UP001221898">
    <property type="component" value="Unassembled WGS sequence"/>
</dbReference>
<feature type="compositionally biased region" description="Low complexity" evidence="4">
    <location>
        <begin position="352"/>
        <end position="361"/>
    </location>
</feature>
<gene>
    <name evidence="7" type="ORF">AAFF_G00066890</name>
</gene>
<dbReference type="EMBL" id="JAINUG010000014">
    <property type="protein sequence ID" value="KAJ8414091.1"/>
    <property type="molecule type" value="Genomic_DNA"/>
</dbReference>
<evidence type="ECO:0000256" key="4">
    <source>
        <dbReference type="SAM" id="MobiDB-lite"/>
    </source>
</evidence>
<dbReference type="SUPFAM" id="SSF50729">
    <property type="entry name" value="PH domain-like"/>
    <property type="match status" value="1"/>
</dbReference>
<dbReference type="SMART" id="SM00233">
    <property type="entry name" value="PH"/>
    <property type="match status" value="1"/>
</dbReference>
<feature type="region of interest" description="Disordered" evidence="4">
    <location>
        <begin position="117"/>
        <end position="453"/>
    </location>
</feature>
<evidence type="ECO:0000256" key="3">
    <source>
        <dbReference type="ARBA" id="ARBA00023136"/>
    </source>
</evidence>
<dbReference type="InterPro" id="IPR023394">
    <property type="entry name" value="Sec7_C_sf"/>
</dbReference>
<dbReference type="SUPFAM" id="SSF48425">
    <property type="entry name" value="Sec7 domain"/>
    <property type="match status" value="1"/>
</dbReference>
<evidence type="ECO:0000256" key="1">
    <source>
        <dbReference type="ARBA" id="ARBA00004632"/>
    </source>
</evidence>
<comment type="caution">
    <text evidence="7">The sequence shown here is derived from an EMBL/GenBank/DDBJ whole genome shotgun (WGS) entry which is preliminary data.</text>
</comment>
<evidence type="ECO:0000259" key="5">
    <source>
        <dbReference type="PROSITE" id="PS50003"/>
    </source>
</evidence>
<feature type="compositionally biased region" description="Polar residues" evidence="4">
    <location>
        <begin position="299"/>
        <end position="312"/>
    </location>
</feature>
<evidence type="ECO:0000313" key="7">
    <source>
        <dbReference type="EMBL" id="KAJ8414091.1"/>
    </source>
</evidence>